<organism evidence="2 3">
    <name type="scientific">Candidatus Curtissbacteria bacterium RIFCSPHIGHO2_02_FULL_42_15</name>
    <dbReference type="NCBI Taxonomy" id="1797716"/>
    <lineage>
        <taxon>Bacteria</taxon>
        <taxon>Candidatus Curtissiibacteriota</taxon>
    </lineage>
</organism>
<dbReference type="InterPro" id="IPR053145">
    <property type="entry name" value="AB_hydrolase_Est10"/>
</dbReference>
<dbReference type="GO" id="GO:0052689">
    <property type="term" value="F:carboxylic ester hydrolase activity"/>
    <property type="evidence" value="ECO:0007669"/>
    <property type="project" value="TreeGrafter"/>
</dbReference>
<dbReference type="SUPFAM" id="SSF53474">
    <property type="entry name" value="alpha/beta-Hydrolases"/>
    <property type="match status" value="1"/>
</dbReference>
<reference evidence="2 3" key="1">
    <citation type="journal article" date="2016" name="Nat. Commun.">
        <title>Thousands of microbial genomes shed light on interconnected biogeochemical processes in an aquifer system.</title>
        <authorList>
            <person name="Anantharaman K."/>
            <person name="Brown C.T."/>
            <person name="Hug L.A."/>
            <person name="Sharon I."/>
            <person name="Castelle C.J."/>
            <person name="Probst A.J."/>
            <person name="Thomas B.C."/>
            <person name="Singh A."/>
            <person name="Wilkins M.J."/>
            <person name="Karaoz U."/>
            <person name="Brodie E.L."/>
            <person name="Williams K.H."/>
            <person name="Hubbard S.S."/>
            <person name="Banfield J.F."/>
        </authorList>
    </citation>
    <scope>NUCLEOTIDE SEQUENCE [LARGE SCALE GENOMIC DNA]</scope>
</reference>
<gene>
    <name evidence="2" type="ORF">A3D07_03150</name>
</gene>
<dbReference type="InterPro" id="IPR029058">
    <property type="entry name" value="AB_hydrolase_fold"/>
</dbReference>
<dbReference type="PANTHER" id="PTHR43265">
    <property type="entry name" value="ESTERASE ESTD"/>
    <property type="match status" value="1"/>
</dbReference>
<dbReference type="GO" id="GO:0008236">
    <property type="term" value="F:serine-type peptidase activity"/>
    <property type="evidence" value="ECO:0007669"/>
    <property type="project" value="InterPro"/>
</dbReference>
<protein>
    <recommendedName>
        <fullName evidence="1">Peptidase S9 prolyl oligopeptidase catalytic domain-containing protein</fullName>
    </recommendedName>
</protein>
<evidence type="ECO:0000313" key="3">
    <source>
        <dbReference type="Proteomes" id="UP000177124"/>
    </source>
</evidence>
<evidence type="ECO:0000259" key="1">
    <source>
        <dbReference type="Pfam" id="PF00326"/>
    </source>
</evidence>
<dbReference type="EMBL" id="MFBF01000037">
    <property type="protein sequence ID" value="OGD90711.1"/>
    <property type="molecule type" value="Genomic_DNA"/>
</dbReference>
<sequence>MSLGFLTIRIDLTKNPGKSYLDFADVTYAQEFFDLEDVFESLLQMPEVDPTRIGITGHSLGGMLTAQLASKHRAVKSLAILSGVYNYRFLAKHLFAKPFAEVLEDFRKKGHSTVWSIHLNRELHVKKGFYEDVFLRTADKFAQKIKCPTLIISSGSDESVAQSHADNWLKNIGSHNKKMEIIPGSDHNYLGEALDKVTRLVADWFVETL</sequence>
<accession>A0A1F5GFQ9</accession>
<proteinExistence type="predicted"/>
<comment type="caution">
    <text evidence="2">The sequence shown here is derived from an EMBL/GenBank/DDBJ whole genome shotgun (WGS) entry which is preliminary data.</text>
</comment>
<dbReference type="InterPro" id="IPR001375">
    <property type="entry name" value="Peptidase_S9_cat"/>
</dbReference>
<dbReference type="Gene3D" id="3.40.50.1820">
    <property type="entry name" value="alpha/beta hydrolase"/>
    <property type="match status" value="1"/>
</dbReference>
<dbReference type="Pfam" id="PF00326">
    <property type="entry name" value="Peptidase_S9"/>
    <property type="match status" value="1"/>
</dbReference>
<dbReference type="PANTHER" id="PTHR43265:SF1">
    <property type="entry name" value="ESTERASE ESTD"/>
    <property type="match status" value="1"/>
</dbReference>
<name>A0A1F5GFQ9_9BACT</name>
<dbReference type="AlphaFoldDB" id="A0A1F5GFQ9"/>
<feature type="domain" description="Peptidase S9 prolyl oligopeptidase catalytic" evidence="1">
    <location>
        <begin position="17"/>
        <end position="209"/>
    </location>
</feature>
<dbReference type="GO" id="GO:0006508">
    <property type="term" value="P:proteolysis"/>
    <property type="evidence" value="ECO:0007669"/>
    <property type="project" value="InterPro"/>
</dbReference>
<dbReference type="Proteomes" id="UP000177124">
    <property type="component" value="Unassembled WGS sequence"/>
</dbReference>
<dbReference type="STRING" id="1797716.A3D07_03150"/>
<evidence type="ECO:0000313" key="2">
    <source>
        <dbReference type="EMBL" id="OGD90711.1"/>
    </source>
</evidence>